<protein>
    <recommendedName>
        <fullName evidence="4">Secreted protein</fullName>
    </recommendedName>
</protein>
<keyword evidence="1" id="KW-0732">Signal</keyword>
<evidence type="ECO:0000313" key="3">
    <source>
        <dbReference type="Proteomes" id="UP000076727"/>
    </source>
</evidence>
<organism evidence="2 3">
    <name type="scientific">Daedalea quercina L-15889</name>
    <dbReference type="NCBI Taxonomy" id="1314783"/>
    <lineage>
        <taxon>Eukaryota</taxon>
        <taxon>Fungi</taxon>
        <taxon>Dikarya</taxon>
        <taxon>Basidiomycota</taxon>
        <taxon>Agaricomycotina</taxon>
        <taxon>Agaricomycetes</taxon>
        <taxon>Polyporales</taxon>
        <taxon>Fomitopsis</taxon>
    </lineage>
</organism>
<evidence type="ECO:0000313" key="2">
    <source>
        <dbReference type="EMBL" id="KZT65594.1"/>
    </source>
</evidence>
<gene>
    <name evidence="2" type="ORF">DAEQUDRAFT_731291</name>
</gene>
<evidence type="ECO:0008006" key="4">
    <source>
        <dbReference type="Google" id="ProtNLM"/>
    </source>
</evidence>
<reference evidence="2 3" key="1">
    <citation type="journal article" date="2016" name="Mol. Biol. Evol.">
        <title>Comparative Genomics of Early-Diverging Mushroom-Forming Fungi Provides Insights into the Origins of Lignocellulose Decay Capabilities.</title>
        <authorList>
            <person name="Nagy L.G."/>
            <person name="Riley R."/>
            <person name="Tritt A."/>
            <person name="Adam C."/>
            <person name="Daum C."/>
            <person name="Floudas D."/>
            <person name="Sun H."/>
            <person name="Yadav J.S."/>
            <person name="Pangilinan J."/>
            <person name="Larsson K.H."/>
            <person name="Matsuura K."/>
            <person name="Barry K."/>
            <person name="Labutti K."/>
            <person name="Kuo R."/>
            <person name="Ohm R.A."/>
            <person name="Bhattacharya S.S."/>
            <person name="Shirouzu T."/>
            <person name="Yoshinaga Y."/>
            <person name="Martin F.M."/>
            <person name="Grigoriev I.V."/>
            <person name="Hibbett D.S."/>
        </authorList>
    </citation>
    <scope>NUCLEOTIDE SEQUENCE [LARGE SCALE GENOMIC DNA]</scope>
    <source>
        <strain evidence="2 3">L-15889</strain>
    </source>
</reference>
<evidence type="ECO:0000256" key="1">
    <source>
        <dbReference type="SAM" id="SignalP"/>
    </source>
</evidence>
<dbReference type="OrthoDB" id="412788at2759"/>
<feature type="chain" id="PRO_5007862355" description="Secreted protein" evidence="1">
    <location>
        <begin position="23"/>
        <end position="120"/>
    </location>
</feature>
<dbReference type="EMBL" id="KV429103">
    <property type="protein sequence ID" value="KZT65594.1"/>
    <property type="molecule type" value="Genomic_DNA"/>
</dbReference>
<name>A0A165MEZ5_9APHY</name>
<dbReference type="AlphaFoldDB" id="A0A165MEZ5"/>
<sequence>MRGGVLWFGAAALPQCLPVAAPAPMASPDRARGIFWRGRHVSETRRGRVCDGRCDGRDRAGGDCDGTWVPVGHKLVGWVSSGLPRRRHRFSRGGWGNARLSAMRSFPTQARPLQPHRIST</sequence>
<feature type="signal peptide" evidence="1">
    <location>
        <begin position="1"/>
        <end position="22"/>
    </location>
</feature>
<accession>A0A165MEZ5</accession>
<keyword evidence="3" id="KW-1185">Reference proteome</keyword>
<proteinExistence type="predicted"/>
<dbReference type="Proteomes" id="UP000076727">
    <property type="component" value="Unassembled WGS sequence"/>
</dbReference>